<sequence>MPSYHADDCVYDAPMALDSDLSHTRGLDPSGASARMRGHLQDTRNYIVGPMPVQLFIDEFLPPLSPESKERILSTRAAFREVPSSCATAAEIFEPMITALNRSTKYKSRAPGLVFENASGRSEQPHTLGFMKPHICCYTSEGAAAVRQSPISSRLDFGHAELFIEVKPDVALDYFVDPPQTATAEEVASHEFLAHHEDGRTRLRADRSFGQHIAYATEIFARQHRVCLYSVSMAGSRARLYRWDRSGVIVTRSFDVRGYPELLCEFLARFACSPAASRGHDGTVHKATIEEEEIFRDRITRCVQQQVRLGGEKLVNAIKEHYAPGHVSAMQVHCVDLSKGQRAATFQRYLVSRPVTSPLPAVGRGTRGYWAVQAETGRVVFVKDTWRLPVEQEGCVLAGLNNLGVRNVPLVLAHGDVYWKGPIAAGADLSLRGVQISQTDRYDPQPWACPVNGKRISVSTQIHYRLVLGTVGYGLQRFKGTDELLSATLDVFQAMRDALTEDARIHRDISTGNIILVREDDSKDDSARRGYLIDWESSSRVDEDGLSIDRERTGTWRFMSIKLIEEPEEAHTFQDDMESLFYVVLYCSLVHLPHNVEDPEDLRTFIDHFFDSSTSICGRLEGGDAKGANAIVRSWTKRIKWKNADLQDWLNTVMDYHSPPVHLRAAWHDRWSNPDYLSSFWRSFLEERPLPKDDRVENEIALPGPSLISPETSLVPFKAQALPDVDLGDGAKPMQRSAIARSSRRHKRCGADLAPPRRSKRLRNRAGTSVPGQAGVPASEQPFDDRRTCSKRLRTR</sequence>
<dbReference type="SUPFAM" id="SSF56112">
    <property type="entry name" value="Protein kinase-like (PK-like)"/>
    <property type="match status" value="1"/>
</dbReference>
<proteinExistence type="predicted"/>
<dbReference type="PANTHER" id="PTHR38248">
    <property type="entry name" value="FUNK1 6"/>
    <property type="match status" value="1"/>
</dbReference>
<feature type="region of interest" description="Disordered" evidence="1">
    <location>
        <begin position="737"/>
        <end position="796"/>
    </location>
</feature>
<dbReference type="AlphaFoldDB" id="A0A1Y2IN28"/>
<evidence type="ECO:0000313" key="4">
    <source>
        <dbReference type="Proteomes" id="UP000193067"/>
    </source>
</evidence>
<evidence type="ECO:0000313" key="3">
    <source>
        <dbReference type="EMBL" id="OSD02507.1"/>
    </source>
</evidence>
<dbReference type="InterPro" id="IPR011009">
    <property type="entry name" value="Kinase-like_dom_sf"/>
</dbReference>
<protein>
    <recommendedName>
        <fullName evidence="2">Fungal-type protein kinase domain-containing protein</fullName>
    </recommendedName>
</protein>
<accession>A0A1Y2IN28</accession>
<organism evidence="3 4">
    <name type="scientific">Trametes coccinea (strain BRFM310)</name>
    <name type="common">Pycnoporus coccineus</name>
    <dbReference type="NCBI Taxonomy" id="1353009"/>
    <lineage>
        <taxon>Eukaryota</taxon>
        <taxon>Fungi</taxon>
        <taxon>Dikarya</taxon>
        <taxon>Basidiomycota</taxon>
        <taxon>Agaricomycotina</taxon>
        <taxon>Agaricomycetes</taxon>
        <taxon>Polyporales</taxon>
        <taxon>Polyporaceae</taxon>
        <taxon>Trametes</taxon>
    </lineage>
</organism>
<dbReference type="Pfam" id="PF17667">
    <property type="entry name" value="Pkinase_fungal"/>
    <property type="match status" value="1"/>
</dbReference>
<reference evidence="3 4" key="1">
    <citation type="journal article" date="2015" name="Biotechnol. Biofuels">
        <title>Enhanced degradation of softwood versus hardwood by the white-rot fungus Pycnoporus coccineus.</title>
        <authorList>
            <person name="Couturier M."/>
            <person name="Navarro D."/>
            <person name="Chevret D."/>
            <person name="Henrissat B."/>
            <person name="Piumi F."/>
            <person name="Ruiz-Duenas F.J."/>
            <person name="Martinez A.T."/>
            <person name="Grigoriev I.V."/>
            <person name="Riley R."/>
            <person name="Lipzen A."/>
            <person name="Berrin J.G."/>
            <person name="Master E.R."/>
            <person name="Rosso M.N."/>
        </authorList>
    </citation>
    <scope>NUCLEOTIDE SEQUENCE [LARGE SCALE GENOMIC DNA]</scope>
    <source>
        <strain evidence="3 4">BRFM310</strain>
    </source>
</reference>
<dbReference type="Proteomes" id="UP000193067">
    <property type="component" value="Unassembled WGS sequence"/>
</dbReference>
<dbReference type="OrthoDB" id="3265188at2759"/>
<dbReference type="InterPro" id="IPR040976">
    <property type="entry name" value="Pkinase_fungal"/>
</dbReference>
<evidence type="ECO:0000259" key="2">
    <source>
        <dbReference type="Pfam" id="PF17667"/>
    </source>
</evidence>
<keyword evidence="4" id="KW-1185">Reference proteome</keyword>
<feature type="domain" description="Fungal-type protein kinase" evidence="2">
    <location>
        <begin position="210"/>
        <end position="586"/>
    </location>
</feature>
<name>A0A1Y2IN28_TRAC3</name>
<dbReference type="EMBL" id="KZ084105">
    <property type="protein sequence ID" value="OSD02507.1"/>
    <property type="molecule type" value="Genomic_DNA"/>
</dbReference>
<dbReference type="PANTHER" id="PTHR38248:SF2">
    <property type="entry name" value="FUNK1 11"/>
    <property type="match status" value="1"/>
</dbReference>
<evidence type="ECO:0000256" key="1">
    <source>
        <dbReference type="SAM" id="MobiDB-lite"/>
    </source>
</evidence>
<dbReference type="Gene3D" id="1.10.510.10">
    <property type="entry name" value="Transferase(Phosphotransferase) domain 1"/>
    <property type="match status" value="1"/>
</dbReference>
<gene>
    <name evidence="3" type="ORF">PYCCODRAFT_1367513</name>
</gene>